<evidence type="ECO:0000259" key="1">
    <source>
        <dbReference type="Pfam" id="PF01526"/>
    </source>
</evidence>
<sequence length="168" mass="18925">MSYDITSDFIQTTDEVINHIPSKCNGCANFSNCTSCGIAGKRYEVDIVVDTKVILHQTLAFSCSNQNNKVIAGIFPENITSTMQYGCNLEALVVTLNTIGMVSITVYLSKAVDYLRERNELNDEFLAYVSPLNWEHINLYGHYSFDKKNITTLDSLKSLNIKSDEWEC</sequence>
<evidence type="ECO:0000313" key="3">
    <source>
        <dbReference type="EMBL" id="ARE86359.1"/>
    </source>
</evidence>
<dbReference type="EMBL" id="CP017603">
    <property type="protein sequence ID" value="AOY76003.1"/>
    <property type="molecule type" value="Genomic_DNA"/>
</dbReference>
<gene>
    <name evidence="2" type="ORF">BJL90_08890</name>
    <name evidence="3" type="ORF">CLFO_06810</name>
</gene>
<reference evidence="2 4" key="1">
    <citation type="submission" date="2016-10" db="EMBL/GenBank/DDBJ databases">
        <title>Complete Genome Sequence of Acetogen Clostridium formicoaceticum ATCC 27076.</title>
        <authorList>
            <person name="Bao T."/>
            <person name="Cheng C."/>
            <person name="Zhao J."/>
            <person name="Yang S.-T."/>
            <person name="Wang J."/>
            <person name="Wang M."/>
        </authorList>
    </citation>
    <scope>NUCLEOTIDE SEQUENCE [LARGE SCALE GENOMIC DNA]</scope>
    <source>
        <strain evidence="2 4">ATCC 27076</strain>
    </source>
</reference>
<dbReference type="GO" id="GO:0006313">
    <property type="term" value="P:DNA transposition"/>
    <property type="evidence" value="ECO:0007669"/>
    <property type="project" value="InterPro"/>
</dbReference>
<reference evidence="3 5" key="2">
    <citation type="submission" date="2017-03" db="EMBL/GenBank/DDBJ databases">
        <title>Complete sequence of Clostridium formicaceticum DSM 92.</title>
        <authorList>
            <person name="Poehlein A."/>
            <person name="Karl M."/>
            <person name="Bengelsdorf F.R."/>
            <person name="Duerre P."/>
            <person name="Daniel R."/>
        </authorList>
    </citation>
    <scope>NUCLEOTIDE SEQUENCE [LARGE SCALE GENOMIC DNA]</scope>
    <source>
        <strain evidence="3 5">DSM 92</strain>
    </source>
</reference>
<dbReference type="InterPro" id="IPR002513">
    <property type="entry name" value="Tn3_Tnp_DDE_dom"/>
</dbReference>
<dbReference type="AlphaFoldDB" id="A0AAC9RGF4"/>
<evidence type="ECO:0000313" key="5">
    <source>
        <dbReference type="Proteomes" id="UP000192478"/>
    </source>
</evidence>
<feature type="domain" description="Tn3 transposase DDE" evidence="1">
    <location>
        <begin position="94"/>
        <end position="143"/>
    </location>
</feature>
<keyword evidence="4" id="KW-1185">Reference proteome</keyword>
<proteinExistence type="predicted"/>
<dbReference type="Proteomes" id="UP000177894">
    <property type="component" value="Chromosome"/>
</dbReference>
<organism evidence="3 5">
    <name type="scientific">Clostridium formicaceticum</name>
    <dbReference type="NCBI Taxonomy" id="1497"/>
    <lineage>
        <taxon>Bacteria</taxon>
        <taxon>Bacillati</taxon>
        <taxon>Bacillota</taxon>
        <taxon>Clostridia</taxon>
        <taxon>Eubacteriales</taxon>
        <taxon>Clostridiaceae</taxon>
        <taxon>Clostridium</taxon>
    </lineage>
</organism>
<evidence type="ECO:0000313" key="2">
    <source>
        <dbReference type="EMBL" id="AOY76003.1"/>
    </source>
</evidence>
<accession>A0AAC9RGF4</accession>
<dbReference type="Proteomes" id="UP000192478">
    <property type="component" value="Chromosome"/>
</dbReference>
<dbReference type="RefSeq" id="WP_070966757.1">
    <property type="nucleotide sequence ID" value="NZ_CP017603.1"/>
</dbReference>
<dbReference type="KEGG" id="cfm:BJL90_08890"/>
<protein>
    <submittedName>
        <fullName evidence="3">Tn3 transposase DDE domain protein</fullName>
    </submittedName>
</protein>
<dbReference type="GO" id="GO:0004803">
    <property type="term" value="F:transposase activity"/>
    <property type="evidence" value="ECO:0007669"/>
    <property type="project" value="InterPro"/>
</dbReference>
<dbReference type="Pfam" id="PF01526">
    <property type="entry name" value="DDE_Tnp_Tn3"/>
    <property type="match status" value="1"/>
</dbReference>
<name>A0AAC9RGF4_9CLOT</name>
<evidence type="ECO:0000313" key="4">
    <source>
        <dbReference type="Proteomes" id="UP000177894"/>
    </source>
</evidence>
<dbReference type="EMBL" id="CP020559">
    <property type="protein sequence ID" value="ARE86359.1"/>
    <property type="molecule type" value="Genomic_DNA"/>
</dbReference>